<accession>A0A5N6UBZ7</accession>
<protein>
    <submittedName>
        <fullName evidence="1">Uncharacterized protein</fullName>
    </submittedName>
</protein>
<organism evidence="1 2">
    <name type="scientific">Aspergillus tamarii</name>
    <dbReference type="NCBI Taxonomy" id="41984"/>
    <lineage>
        <taxon>Eukaryota</taxon>
        <taxon>Fungi</taxon>
        <taxon>Dikarya</taxon>
        <taxon>Ascomycota</taxon>
        <taxon>Pezizomycotina</taxon>
        <taxon>Eurotiomycetes</taxon>
        <taxon>Eurotiomycetidae</taxon>
        <taxon>Eurotiales</taxon>
        <taxon>Aspergillaceae</taxon>
        <taxon>Aspergillus</taxon>
        <taxon>Aspergillus subgen. Circumdati</taxon>
    </lineage>
</organism>
<gene>
    <name evidence="1" type="ORF">BDV40DRAFT_282832</name>
</gene>
<proteinExistence type="predicted"/>
<dbReference type="AlphaFoldDB" id="A0A5N6UBZ7"/>
<reference evidence="1 2" key="1">
    <citation type="submission" date="2019-04" db="EMBL/GenBank/DDBJ databases">
        <title>Friends and foes A comparative genomics study of 23 Aspergillus species from section Flavi.</title>
        <authorList>
            <consortium name="DOE Joint Genome Institute"/>
            <person name="Kjaerbolling I."/>
            <person name="Vesth T."/>
            <person name="Frisvad J.C."/>
            <person name="Nybo J.L."/>
            <person name="Theobald S."/>
            <person name="Kildgaard S."/>
            <person name="Isbrandt T."/>
            <person name="Kuo A."/>
            <person name="Sato A."/>
            <person name="Lyhne E.K."/>
            <person name="Kogle M.E."/>
            <person name="Wiebenga A."/>
            <person name="Kun R.S."/>
            <person name="Lubbers R.J."/>
            <person name="Makela M.R."/>
            <person name="Barry K."/>
            <person name="Chovatia M."/>
            <person name="Clum A."/>
            <person name="Daum C."/>
            <person name="Haridas S."/>
            <person name="He G."/>
            <person name="LaButti K."/>
            <person name="Lipzen A."/>
            <person name="Mondo S."/>
            <person name="Riley R."/>
            <person name="Salamov A."/>
            <person name="Simmons B.A."/>
            <person name="Magnuson J.K."/>
            <person name="Henrissat B."/>
            <person name="Mortensen U.H."/>
            <person name="Larsen T.O."/>
            <person name="Devries R.P."/>
            <person name="Grigoriev I.V."/>
            <person name="Machida M."/>
            <person name="Baker S.E."/>
            <person name="Andersen M.R."/>
        </authorList>
    </citation>
    <scope>NUCLEOTIDE SEQUENCE [LARGE SCALE GENOMIC DNA]</scope>
    <source>
        <strain evidence="1 2">CBS 117626</strain>
    </source>
</reference>
<evidence type="ECO:0000313" key="1">
    <source>
        <dbReference type="EMBL" id="KAE8155801.1"/>
    </source>
</evidence>
<dbReference type="EMBL" id="ML738800">
    <property type="protein sequence ID" value="KAE8155801.1"/>
    <property type="molecule type" value="Genomic_DNA"/>
</dbReference>
<dbReference type="Proteomes" id="UP000326950">
    <property type="component" value="Unassembled WGS sequence"/>
</dbReference>
<sequence>MGEEEREAKFLFSCLPLKRHEERERGRVVRETPRTATRNDWKKKGMERLRGGTEHQEQEDSGLEEATVAATMALTGRIRKGATAKQSVYGLVGLSNRLR</sequence>
<evidence type="ECO:0000313" key="2">
    <source>
        <dbReference type="Proteomes" id="UP000326950"/>
    </source>
</evidence>
<keyword evidence="2" id="KW-1185">Reference proteome</keyword>
<name>A0A5N6UBZ7_ASPTM</name>